<name>A0ABX2K3U7_9MYCO</name>
<dbReference type="PANTHER" id="PTHR42951:SF4">
    <property type="entry name" value="ACYL-COENZYME A THIOESTERASE MBLAC2"/>
    <property type="match status" value="1"/>
</dbReference>
<sequence>MHYHWEALSSRVFRCRLPFLDVTVGLVWGDAKTLLIDCGTTLSEAARIADDVGELTGGVVTDLVMTHHHFDHILGSSGFGTAVLYCPEAVAEALTTRIGEVRAHALRYGADPGRVDRAIAGLRAPDHVVTVADLDLGGRSVHFELPGPGHTSHDLVVVVPADAQDQPTVVFCGDLVEESADPAIDAGSDLPAWPHALDRIVALGGPDAIYVPGHGAVVDEQFVRGQRDWLAARSIPAT</sequence>
<accession>A0ABX2K3U7</accession>
<dbReference type="EMBL" id="VBSB01000035">
    <property type="protein sequence ID" value="NTY63739.1"/>
    <property type="molecule type" value="Genomic_DNA"/>
</dbReference>
<protein>
    <submittedName>
        <fullName evidence="2">MBL fold metallo-hydrolase</fullName>
    </submittedName>
</protein>
<gene>
    <name evidence="2" type="ORF">FEG63_29895</name>
</gene>
<evidence type="ECO:0000313" key="2">
    <source>
        <dbReference type="EMBL" id="NTY63739.1"/>
    </source>
</evidence>
<dbReference type="InterPro" id="IPR036866">
    <property type="entry name" value="RibonucZ/Hydroxyglut_hydro"/>
</dbReference>
<comment type="caution">
    <text evidence="2">The sequence shown here is derived from an EMBL/GenBank/DDBJ whole genome shotgun (WGS) entry which is preliminary data.</text>
</comment>
<evidence type="ECO:0000313" key="3">
    <source>
        <dbReference type="Proteomes" id="UP000708347"/>
    </source>
</evidence>
<proteinExistence type="predicted"/>
<dbReference type="InterPro" id="IPR001279">
    <property type="entry name" value="Metallo-B-lactamas"/>
</dbReference>
<evidence type="ECO:0000259" key="1">
    <source>
        <dbReference type="SMART" id="SM00849"/>
    </source>
</evidence>
<dbReference type="Gene3D" id="3.60.15.10">
    <property type="entry name" value="Ribonuclease Z/Hydroxyacylglutathione hydrolase-like"/>
    <property type="match status" value="1"/>
</dbReference>
<dbReference type="SMART" id="SM00849">
    <property type="entry name" value="Lactamase_B"/>
    <property type="match status" value="1"/>
</dbReference>
<dbReference type="PANTHER" id="PTHR42951">
    <property type="entry name" value="METALLO-BETA-LACTAMASE DOMAIN-CONTAINING"/>
    <property type="match status" value="1"/>
</dbReference>
<dbReference type="Proteomes" id="UP000708347">
    <property type="component" value="Unassembled WGS sequence"/>
</dbReference>
<feature type="domain" description="Metallo-beta-lactamase" evidence="1">
    <location>
        <begin position="21"/>
        <end position="214"/>
    </location>
</feature>
<dbReference type="SUPFAM" id="SSF56281">
    <property type="entry name" value="Metallo-hydrolase/oxidoreductase"/>
    <property type="match status" value="1"/>
</dbReference>
<dbReference type="InterPro" id="IPR050855">
    <property type="entry name" value="NDM-1-like"/>
</dbReference>
<reference evidence="2 3" key="1">
    <citation type="submission" date="2019-05" db="EMBL/GenBank/DDBJ databases">
        <title>Mycolicibacterium sphagni ENV482 genome assembly.</title>
        <authorList>
            <person name="Chen W."/>
            <person name="Faulkner N.W."/>
            <person name="Hyman M.R."/>
        </authorList>
    </citation>
    <scope>NUCLEOTIDE SEQUENCE [LARGE SCALE GENOMIC DNA]</scope>
    <source>
        <strain evidence="2 3">ENV482</strain>
    </source>
</reference>
<dbReference type="Pfam" id="PF00753">
    <property type="entry name" value="Lactamase_B"/>
    <property type="match status" value="1"/>
</dbReference>
<dbReference type="RefSeq" id="WP_174401289.1">
    <property type="nucleotide sequence ID" value="NZ_VBSB01000035.1"/>
</dbReference>
<keyword evidence="3" id="KW-1185">Reference proteome</keyword>
<organism evidence="2 3">
    <name type="scientific">Mycolicibacterium sphagni</name>
    <dbReference type="NCBI Taxonomy" id="1786"/>
    <lineage>
        <taxon>Bacteria</taxon>
        <taxon>Bacillati</taxon>
        <taxon>Actinomycetota</taxon>
        <taxon>Actinomycetes</taxon>
        <taxon>Mycobacteriales</taxon>
        <taxon>Mycobacteriaceae</taxon>
        <taxon>Mycolicibacterium</taxon>
    </lineage>
</organism>